<dbReference type="RefSeq" id="WP_006290002.1">
    <property type="nucleotide sequence ID" value="NZ_AP012333.1"/>
</dbReference>
<dbReference type="Proteomes" id="UP000004946">
    <property type="component" value="Chromosome"/>
</dbReference>
<dbReference type="HOGENOM" id="CLU_168957_0_0_11"/>
<dbReference type="EMBL" id="AEON01000001">
    <property type="protein sequence ID" value="EFT83034.1"/>
    <property type="molecule type" value="Genomic_DNA"/>
</dbReference>
<feature type="region of interest" description="Disordered" evidence="1">
    <location>
        <begin position="1"/>
        <end position="44"/>
    </location>
</feature>
<sequence length="116" mass="13046">MILTPFSQGEKTSAESTPKAGRWGEKKKGAGMKGNEPAPYVEGTKEKCPRFAQNPREFGGHSGKRLYFHSIAQKARLADDTRKNHGIRAHFDYKEAKIMDKSFLFPVISAFFDHNS</sequence>
<evidence type="ECO:0000256" key="1">
    <source>
        <dbReference type="SAM" id="MobiDB-lite"/>
    </source>
</evidence>
<protein>
    <submittedName>
        <fullName evidence="2">Uncharacterized protein</fullName>
    </submittedName>
</protein>
<gene>
    <name evidence="2" type="ORF">HMPREF0620_0039</name>
</gene>
<evidence type="ECO:0000313" key="2">
    <source>
        <dbReference type="EMBL" id="EFT83034.1"/>
    </source>
</evidence>
<accession>E6JYH5</accession>
<reference evidence="2 3" key="1">
    <citation type="submission" date="2010-12" db="EMBL/GenBank/DDBJ databases">
        <authorList>
            <person name="Muzny D."/>
            <person name="Qin X."/>
            <person name="Buhay C."/>
            <person name="Dugan-Rocha S."/>
            <person name="Ding Y."/>
            <person name="Chen G."/>
            <person name="Hawes A."/>
            <person name="Holder M."/>
            <person name="Jhangiani S."/>
            <person name="Johnson A."/>
            <person name="Khan Z."/>
            <person name="Li Z."/>
            <person name="Liu W."/>
            <person name="Liu X."/>
            <person name="Perez L."/>
            <person name="Shen H."/>
            <person name="Wang Q."/>
            <person name="Watt J."/>
            <person name="Xi L."/>
            <person name="Xin Y."/>
            <person name="Zhou J."/>
            <person name="Deng J."/>
            <person name="Jiang H."/>
            <person name="Liu Y."/>
            <person name="Qu J."/>
            <person name="Song X.-Z."/>
            <person name="Zhang L."/>
            <person name="Villasana D."/>
            <person name="Johnson A."/>
            <person name="Liu J."/>
            <person name="Liyanage D."/>
            <person name="Lorensuhewa L."/>
            <person name="Robinson T."/>
            <person name="Song A."/>
            <person name="Song B.-B."/>
            <person name="Dinh H."/>
            <person name="Thornton R."/>
            <person name="Coyle M."/>
            <person name="Francisco L."/>
            <person name="Jackson L."/>
            <person name="Javaid M."/>
            <person name="Korchina V."/>
            <person name="Kovar C."/>
            <person name="Mata R."/>
            <person name="Mathew T."/>
            <person name="Ngo R."/>
            <person name="Nguyen L."/>
            <person name="Nguyen N."/>
            <person name="Okwuonu G."/>
            <person name="Ongeri F."/>
            <person name="Pham C."/>
            <person name="Simmons D."/>
            <person name="Wilczek-Boney K."/>
            <person name="Hale W."/>
            <person name="Jakkamsetti A."/>
            <person name="Pham P."/>
            <person name="Ruth R."/>
            <person name="San Lucas F."/>
            <person name="Warren J."/>
            <person name="Zhang J."/>
            <person name="Zhao Z."/>
            <person name="Zhou C."/>
            <person name="Zhu D."/>
            <person name="Lee S."/>
            <person name="Bess C."/>
            <person name="Blankenburg K."/>
            <person name="Forbes L."/>
            <person name="Fu Q."/>
            <person name="Gubbala S."/>
            <person name="Hirani K."/>
            <person name="Jayaseelan J.C."/>
            <person name="Lara F."/>
            <person name="Munidasa M."/>
            <person name="Palculict T."/>
            <person name="Patil S."/>
            <person name="Pu L.-L."/>
            <person name="Saada N."/>
            <person name="Tang L."/>
            <person name="Weissenberger G."/>
            <person name="Zhu Y."/>
            <person name="Hemphill L."/>
            <person name="Shang Y."/>
            <person name="Youmans B."/>
            <person name="Ayvaz T."/>
            <person name="Ross M."/>
            <person name="Santibanez J."/>
            <person name="Aqrawi P."/>
            <person name="Gross S."/>
            <person name="Joshi V."/>
            <person name="Fowler G."/>
            <person name="Nazareth L."/>
            <person name="Reid J."/>
            <person name="Worley K."/>
            <person name="Petrosino J."/>
            <person name="Highlander S."/>
            <person name="Gibbs R."/>
        </authorList>
    </citation>
    <scope>NUCLEOTIDE SEQUENCE [LARGE SCALE GENOMIC DNA]</scope>
    <source>
        <strain evidence="2 3">DSM 10105</strain>
    </source>
</reference>
<organism evidence="2 3">
    <name type="scientific">Parascardovia denticolens DSM 10105 = JCM 12538</name>
    <dbReference type="NCBI Taxonomy" id="864564"/>
    <lineage>
        <taxon>Bacteria</taxon>
        <taxon>Bacillati</taxon>
        <taxon>Actinomycetota</taxon>
        <taxon>Actinomycetes</taxon>
        <taxon>Bifidobacteriales</taxon>
        <taxon>Bifidobacteriaceae</taxon>
        <taxon>Parascardovia</taxon>
    </lineage>
</organism>
<keyword evidence="3" id="KW-1185">Reference proteome</keyword>
<name>E6JYH5_PARDN</name>
<evidence type="ECO:0000313" key="3">
    <source>
        <dbReference type="Proteomes" id="UP000004946"/>
    </source>
</evidence>
<dbReference type="AlphaFoldDB" id="E6JYH5"/>
<proteinExistence type="predicted"/>
<comment type="caution">
    <text evidence="2">The sequence shown here is derived from an EMBL/GenBank/DDBJ whole genome shotgun (WGS) entry which is preliminary data.</text>
</comment>
<feature type="compositionally biased region" description="Polar residues" evidence="1">
    <location>
        <begin position="1"/>
        <end position="16"/>
    </location>
</feature>